<name>A0A839JZ54_9FIRM</name>
<keyword evidence="6" id="KW-0472">Membrane</keyword>
<comment type="caution">
    <text evidence="8">The sequence shown here is derived from an EMBL/GenBank/DDBJ whole genome shotgun (WGS) entry which is preliminary data.</text>
</comment>
<dbReference type="GO" id="GO:0008234">
    <property type="term" value="F:cysteine-type peptidase activity"/>
    <property type="evidence" value="ECO:0007669"/>
    <property type="project" value="UniProtKB-KW"/>
</dbReference>
<dbReference type="Gene3D" id="3.90.1720.10">
    <property type="entry name" value="endopeptidase domain like (from Nostoc punctiforme)"/>
    <property type="match status" value="1"/>
</dbReference>
<proteinExistence type="inferred from homology"/>
<protein>
    <submittedName>
        <fullName evidence="8">C40 family peptidase</fullName>
    </submittedName>
</protein>
<evidence type="ECO:0000256" key="1">
    <source>
        <dbReference type="ARBA" id="ARBA00007074"/>
    </source>
</evidence>
<feature type="domain" description="NlpC/P60" evidence="7">
    <location>
        <begin position="475"/>
        <end position="602"/>
    </location>
</feature>
<dbReference type="PANTHER" id="PTHR47053:SF1">
    <property type="entry name" value="MUREIN DD-ENDOPEPTIDASE MEPH-RELATED"/>
    <property type="match status" value="1"/>
</dbReference>
<dbReference type="NCBIfam" id="NF045974">
    <property type="entry name" value="conju_CD1108"/>
    <property type="match status" value="1"/>
</dbReference>
<dbReference type="EMBL" id="JACEGA010000001">
    <property type="protein sequence ID" value="MBB2181751.1"/>
    <property type="molecule type" value="Genomic_DNA"/>
</dbReference>
<keyword evidence="2" id="KW-0645">Protease</keyword>
<dbReference type="InterPro" id="IPR038765">
    <property type="entry name" value="Papain-like_cys_pep_sf"/>
</dbReference>
<evidence type="ECO:0000256" key="3">
    <source>
        <dbReference type="ARBA" id="ARBA00022801"/>
    </source>
</evidence>
<feature type="compositionally biased region" description="Basic and acidic residues" evidence="5">
    <location>
        <begin position="52"/>
        <end position="61"/>
    </location>
</feature>
<dbReference type="InterPro" id="IPR051202">
    <property type="entry name" value="Peptidase_C40"/>
</dbReference>
<dbReference type="GO" id="GO:0006508">
    <property type="term" value="P:proteolysis"/>
    <property type="evidence" value="ECO:0007669"/>
    <property type="project" value="UniProtKB-KW"/>
</dbReference>
<accession>A0A839JZ54</accession>
<keyword evidence="6" id="KW-1133">Transmembrane helix</keyword>
<dbReference type="PROSITE" id="PS51935">
    <property type="entry name" value="NLPC_P60"/>
    <property type="match status" value="1"/>
</dbReference>
<gene>
    <name evidence="8" type="ORF">H0486_02515</name>
</gene>
<dbReference type="PANTHER" id="PTHR47053">
    <property type="entry name" value="MUREIN DD-ENDOPEPTIDASE MEPH-RELATED"/>
    <property type="match status" value="1"/>
</dbReference>
<keyword evidence="6" id="KW-0812">Transmembrane</keyword>
<evidence type="ECO:0000256" key="5">
    <source>
        <dbReference type="SAM" id="MobiDB-lite"/>
    </source>
</evidence>
<reference evidence="8 9" key="1">
    <citation type="submission" date="2020-07" db="EMBL/GenBank/DDBJ databases">
        <title>Characterization and genome sequencing of isolate MD1, a novel member within the family Lachnospiraceae.</title>
        <authorList>
            <person name="Rettenmaier R."/>
            <person name="Di Bello L."/>
            <person name="Zinser C."/>
            <person name="Scheitz K."/>
            <person name="Liebl W."/>
            <person name="Zverlov V."/>
        </authorList>
    </citation>
    <scope>NUCLEOTIDE SEQUENCE [LARGE SCALE GENOMIC DNA]</scope>
    <source>
        <strain evidence="8 9">MD1</strain>
    </source>
</reference>
<dbReference type="InterPro" id="IPR000064">
    <property type="entry name" value="NLP_P60_dom"/>
</dbReference>
<dbReference type="Proteomes" id="UP000574276">
    <property type="component" value="Unassembled WGS sequence"/>
</dbReference>
<evidence type="ECO:0000259" key="7">
    <source>
        <dbReference type="PROSITE" id="PS51935"/>
    </source>
</evidence>
<dbReference type="Pfam" id="PF00877">
    <property type="entry name" value="NLPC_P60"/>
    <property type="match status" value="1"/>
</dbReference>
<comment type="similarity">
    <text evidence="1">Belongs to the peptidase C40 family.</text>
</comment>
<feature type="compositionally biased region" description="Basic and acidic residues" evidence="5">
    <location>
        <begin position="1"/>
        <end position="26"/>
    </location>
</feature>
<evidence type="ECO:0000313" key="9">
    <source>
        <dbReference type="Proteomes" id="UP000574276"/>
    </source>
</evidence>
<evidence type="ECO:0000313" key="8">
    <source>
        <dbReference type="EMBL" id="MBB2181751.1"/>
    </source>
</evidence>
<keyword evidence="3" id="KW-0378">Hydrolase</keyword>
<organism evidence="8 9">
    <name type="scientific">Variimorphobacter saccharofermentans</name>
    <dbReference type="NCBI Taxonomy" id="2755051"/>
    <lineage>
        <taxon>Bacteria</taxon>
        <taxon>Bacillati</taxon>
        <taxon>Bacillota</taxon>
        <taxon>Clostridia</taxon>
        <taxon>Lachnospirales</taxon>
        <taxon>Lachnospiraceae</taxon>
        <taxon>Variimorphobacter</taxon>
    </lineage>
</organism>
<dbReference type="AlphaFoldDB" id="A0A839JZ54"/>
<feature type="region of interest" description="Disordered" evidence="5">
    <location>
        <begin position="1"/>
        <end position="61"/>
    </location>
</feature>
<evidence type="ECO:0000256" key="6">
    <source>
        <dbReference type="SAM" id="Phobius"/>
    </source>
</evidence>
<keyword evidence="9" id="KW-1185">Reference proteome</keyword>
<dbReference type="RefSeq" id="WP_228351507.1">
    <property type="nucleotide sequence ID" value="NZ_JACEGA010000001.1"/>
</dbReference>
<sequence>MNEEKYTREKVEKSAKTKRVEPENKTTQKKHADKLKNETSAGESYRKKLRYGKKDTRLTPEEEKKLRKIKKQGRKRIYKETAAAETIRKAGIQNEDENVGTEAMDQAIGIAMAGSAEARSYARDIRKSNYGKKLHARNEHLDAVQGAKGAKEAGEAGESTMSATVKATRKKLMQREFAEAAAKKQAAEAANGIGSIGRRFTDKAEDLMGRLAEWIREFLQDHPMLLVIAVVVLIVVLVISGALSSCSMMAGGVNTTTITTSFTAEDSDILQVEADYVGLETDLQETIDNIETDHPGYDEYNYSLAEISHNPFELAALLTVLYENYTPSQVQSMLQTIFDYQYTLTMTEVVETRTRTETRWHYVTYYRDEERTGYRMVNGRLESYTYTVSVPYQVYESYQVEVEYDYYILNTTLTNHGISAAVNALNLTEDQMQRYMILLETRGNKPDIFGDNVYANPGVSEEYENYAVPGEYLTDQQFARMLNEAEKYLGYPYVWGGSSPSTSFDCSGFVSYVINNCGNGWNYGRLTANGWKNATARVAASDVQPGDLVFFQGTYNTSGASHVGIVVDPVNKIMVHCGNPIQYASYDTAYWRAHAYCYGRIQ</sequence>
<evidence type="ECO:0000256" key="4">
    <source>
        <dbReference type="ARBA" id="ARBA00022807"/>
    </source>
</evidence>
<feature type="transmembrane region" description="Helical" evidence="6">
    <location>
        <begin position="224"/>
        <end position="243"/>
    </location>
</feature>
<keyword evidence="4" id="KW-0788">Thiol protease</keyword>
<evidence type="ECO:0000256" key="2">
    <source>
        <dbReference type="ARBA" id="ARBA00022670"/>
    </source>
</evidence>
<dbReference type="SUPFAM" id="SSF54001">
    <property type="entry name" value="Cysteine proteinases"/>
    <property type="match status" value="1"/>
</dbReference>